<reference evidence="1" key="1">
    <citation type="submission" date="2020-05" db="EMBL/GenBank/DDBJ databases">
        <title>Large-scale comparative analyses of tick genomes elucidate their genetic diversity and vector capacities.</title>
        <authorList>
            <person name="Jia N."/>
            <person name="Wang J."/>
            <person name="Shi W."/>
            <person name="Du L."/>
            <person name="Sun Y."/>
            <person name="Zhan W."/>
            <person name="Jiang J."/>
            <person name="Wang Q."/>
            <person name="Zhang B."/>
            <person name="Ji P."/>
            <person name="Sakyi L.B."/>
            <person name="Cui X."/>
            <person name="Yuan T."/>
            <person name="Jiang B."/>
            <person name="Yang W."/>
            <person name="Lam T.T.-Y."/>
            <person name="Chang Q."/>
            <person name="Ding S."/>
            <person name="Wang X."/>
            <person name="Zhu J."/>
            <person name="Ruan X."/>
            <person name="Zhao L."/>
            <person name="Wei J."/>
            <person name="Que T."/>
            <person name="Du C."/>
            <person name="Cheng J."/>
            <person name="Dai P."/>
            <person name="Han X."/>
            <person name="Huang E."/>
            <person name="Gao Y."/>
            <person name="Liu J."/>
            <person name="Shao H."/>
            <person name="Ye R."/>
            <person name="Li L."/>
            <person name="Wei W."/>
            <person name="Wang X."/>
            <person name="Wang C."/>
            <person name="Yang T."/>
            <person name="Huo Q."/>
            <person name="Li W."/>
            <person name="Guo W."/>
            <person name="Chen H."/>
            <person name="Zhou L."/>
            <person name="Ni X."/>
            <person name="Tian J."/>
            <person name="Zhou Y."/>
            <person name="Sheng Y."/>
            <person name="Liu T."/>
            <person name="Pan Y."/>
            <person name="Xia L."/>
            <person name="Li J."/>
            <person name="Zhao F."/>
            <person name="Cao W."/>
        </authorList>
    </citation>
    <scope>NUCLEOTIDE SEQUENCE</scope>
    <source>
        <strain evidence="1">Dsil-2018</strain>
    </source>
</reference>
<protein>
    <submittedName>
        <fullName evidence="1">Uncharacterized protein</fullName>
    </submittedName>
</protein>
<dbReference type="EMBL" id="CM023478">
    <property type="protein sequence ID" value="KAH7933676.1"/>
    <property type="molecule type" value="Genomic_DNA"/>
</dbReference>
<dbReference type="Proteomes" id="UP000821865">
    <property type="component" value="Chromosome 9"/>
</dbReference>
<name>A0ACB8C4B8_DERSI</name>
<evidence type="ECO:0000313" key="1">
    <source>
        <dbReference type="EMBL" id="KAH7933676.1"/>
    </source>
</evidence>
<proteinExistence type="predicted"/>
<evidence type="ECO:0000313" key="2">
    <source>
        <dbReference type="Proteomes" id="UP000821865"/>
    </source>
</evidence>
<accession>A0ACB8C4B8</accession>
<comment type="caution">
    <text evidence="1">The sequence shown here is derived from an EMBL/GenBank/DDBJ whole genome shotgun (WGS) entry which is preliminary data.</text>
</comment>
<keyword evidence="2" id="KW-1185">Reference proteome</keyword>
<sequence length="546" mass="61414">MATDATSVSRRKLFQSRRCCSTPAMASLSDFPDSFIEEIKSKISLKEAPVEAETPEASETDTPVESNGAPDPKENSAVVFSLRNQVGGLVRALRVFKEKNVNVLHIESRKSRVNPTQHEIFVGVDCDQGTMNDVVHALQHEVDCIQLREYYSSKGQLLLQDGSREGCCDTPTPPSPAAVLRGGPTLAPGESLCVDDLPEFAGMPWFPRKISDLDKTSNKVLMYGAELDADHPGFKDPEYRQRRMFFADVAMQYKYGSPIPRVEYTLEERTTWGRVFRELSQLYTTHACSEFLENFRLLIKYCGYREDNIPQLDDVSQFLKYRTGFQLRPVAGYLSARDFLAGLAFRVFHCTQYIRHSSDPFYTPEPDCCHELLGHCPMLADANFAQFSQEMGLASLGASDDEIDKLATCYFFTVEFGLCKQNGEMKVYGAGLLSSAAELRHALTDKANVLSFDPAITIETEPIITAFQNVYFYTDSFNEAKLQMREFAKTIKRPFGLRYNPYTQTVDVLTNTRKIANIVSELKGDLCIVTNALSKLRVSDTENPNR</sequence>
<gene>
    <name evidence="1" type="ORF">HPB49_015625</name>
</gene>
<organism evidence="1 2">
    <name type="scientific">Dermacentor silvarum</name>
    <name type="common">Tick</name>
    <dbReference type="NCBI Taxonomy" id="543639"/>
    <lineage>
        <taxon>Eukaryota</taxon>
        <taxon>Metazoa</taxon>
        <taxon>Ecdysozoa</taxon>
        <taxon>Arthropoda</taxon>
        <taxon>Chelicerata</taxon>
        <taxon>Arachnida</taxon>
        <taxon>Acari</taxon>
        <taxon>Parasitiformes</taxon>
        <taxon>Ixodida</taxon>
        <taxon>Ixodoidea</taxon>
        <taxon>Ixodidae</taxon>
        <taxon>Rhipicephalinae</taxon>
        <taxon>Dermacentor</taxon>
    </lineage>
</organism>